<evidence type="ECO:0000256" key="9">
    <source>
        <dbReference type="ARBA" id="ARBA00022722"/>
    </source>
</evidence>
<dbReference type="GeneID" id="98000800"/>
<evidence type="ECO:0000256" key="7">
    <source>
        <dbReference type="ARBA" id="ARBA00022664"/>
    </source>
</evidence>
<comment type="subcellular location">
    <subcellularLocation>
        <location evidence="2 15">Cytoplasm</location>
    </subcellularLocation>
</comment>
<dbReference type="EC" id="3.1.26.3" evidence="15"/>
<keyword evidence="5 15" id="KW-0963">Cytoplasm</keyword>
<dbReference type="InterPro" id="IPR000999">
    <property type="entry name" value="RNase_III_dom"/>
</dbReference>
<dbReference type="AlphaFoldDB" id="A0A3E3E039"/>
<dbReference type="PROSITE" id="PS00517">
    <property type="entry name" value="RNASE_3_1"/>
    <property type="match status" value="1"/>
</dbReference>
<dbReference type="GO" id="GO:0005737">
    <property type="term" value="C:cytoplasm"/>
    <property type="evidence" value="ECO:0007669"/>
    <property type="project" value="UniProtKB-SubCell"/>
</dbReference>
<reference evidence="18 19" key="1">
    <citation type="submission" date="2018-08" db="EMBL/GenBank/DDBJ databases">
        <title>A genome reference for cultivated species of the human gut microbiota.</title>
        <authorList>
            <person name="Zou Y."/>
            <person name="Xue W."/>
            <person name="Luo G."/>
        </authorList>
    </citation>
    <scope>NUCLEOTIDE SEQUENCE [LARGE SCALE GENOMIC DNA]</scope>
    <source>
        <strain evidence="18 19">AM25-6</strain>
    </source>
</reference>
<comment type="cofactor">
    <cofactor evidence="15">
        <name>Mg(2+)</name>
        <dbReference type="ChEBI" id="CHEBI:18420"/>
    </cofactor>
</comment>
<evidence type="ECO:0000256" key="14">
    <source>
        <dbReference type="ARBA" id="ARBA00022884"/>
    </source>
</evidence>
<evidence type="ECO:0000256" key="6">
    <source>
        <dbReference type="ARBA" id="ARBA00022552"/>
    </source>
</evidence>
<dbReference type="GO" id="GO:0006397">
    <property type="term" value="P:mRNA processing"/>
    <property type="evidence" value="ECO:0007669"/>
    <property type="project" value="UniProtKB-UniRule"/>
</dbReference>
<dbReference type="CDD" id="cd10845">
    <property type="entry name" value="DSRM_RNAse_III_family"/>
    <property type="match status" value="1"/>
</dbReference>
<dbReference type="GO" id="GO:0046872">
    <property type="term" value="F:metal ion binding"/>
    <property type="evidence" value="ECO:0007669"/>
    <property type="project" value="UniProtKB-KW"/>
</dbReference>
<dbReference type="InterPro" id="IPR036389">
    <property type="entry name" value="RNase_III_sf"/>
</dbReference>
<feature type="domain" description="RNase III" evidence="17">
    <location>
        <begin position="3"/>
        <end position="130"/>
    </location>
</feature>
<comment type="catalytic activity">
    <reaction evidence="1 15">
        <text>Endonucleolytic cleavage to 5'-phosphomonoester.</text>
        <dbReference type="EC" id="3.1.26.3"/>
    </reaction>
</comment>
<evidence type="ECO:0000256" key="4">
    <source>
        <dbReference type="ARBA" id="ARBA00011738"/>
    </source>
</evidence>
<keyword evidence="14 15" id="KW-0694">RNA-binding</keyword>
<comment type="subunit">
    <text evidence="4 15">Homodimer.</text>
</comment>
<evidence type="ECO:0000313" key="19">
    <source>
        <dbReference type="Proteomes" id="UP000261212"/>
    </source>
</evidence>
<keyword evidence="13 15" id="KW-0460">Magnesium</keyword>
<dbReference type="GO" id="GO:0019843">
    <property type="term" value="F:rRNA binding"/>
    <property type="evidence" value="ECO:0007669"/>
    <property type="project" value="UniProtKB-KW"/>
</dbReference>
<evidence type="ECO:0000259" key="16">
    <source>
        <dbReference type="PROSITE" id="PS50137"/>
    </source>
</evidence>
<accession>A0A3E3E039</accession>
<evidence type="ECO:0000256" key="11">
    <source>
        <dbReference type="ARBA" id="ARBA00022759"/>
    </source>
</evidence>
<dbReference type="Proteomes" id="UP000261212">
    <property type="component" value="Unassembled WGS sequence"/>
</dbReference>
<dbReference type="GO" id="GO:0006364">
    <property type="term" value="P:rRNA processing"/>
    <property type="evidence" value="ECO:0007669"/>
    <property type="project" value="UniProtKB-UniRule"/>
</dbReference>
<evidence type="ECO:0000256" key="8">
    <source>
        <dbReference type="ARBA" id="ARBA00022694"/>
    </source>
</evidence>
<evidence type="ECO:0000313" key="18">
    <source>
        <dbReference type="EMBL" id="RGD74921.1"/>
    </source>
</evidence>
<dbReference type="SMART" id="SM00535">
    <property type="entry name" value="RIBOc"/>
    <property type="match status" value="1"/>
</dbReference>
<dbReference type="CDD" id="cd00593">
    <property type="entry name" value="RIBOc"/>
    <property type="match status" value="1"/>
</dbReference>
<dbReference type="Gene3D" id="1.10.1520.10">
    <property type="entry name" value="Ribonuclease III domain"/>
    <property type="match status" value="1"/>
</dbReference>
<keyword evidence="11 15" id="KW-0255">Endonuclease</keyword>
<keyword evidence="7 15" id="KW-0507">mRNA processing</keyword>
<dbReference type="FunFam" id="1.10.1520.10:FF:000001">
    <property type="entry name" value="Ribonuclease 3"/>
    <property type="match status" value="1"/>
</dbReference>
<comment type="caution">
    <text evidence="18">The sequence shown here is derived from an EMBL/GenBank/DDBJ whole genome shotgun (WGS) entry which is preliminary data.</text>
</comment>
<dbReference type="EMBL" id="QUSM01000002">
    <property type="protein sequence ID" value="RGD74921.1"/>
    <property type="molecule type" value="Genomic_DNA"/>
</dbReference>
<evidence type="ECO:0000256" key="5">
    <source>
        <dbReference type="ARBA" id="ARBA00022490"/>
    </source>
</evidence>
<dbReference type="PROSITE" id="PS50142">
    <property type="entry name" value="RNASE_3_2"/>
    <property type="match status" value="1"/>
</dbReference>
<dbReference type="GO" id="GO:0042802">
    <property type="term" value="F:identical protein binding"/>
    <property type="evidence" value="ECO:0007669"/>
    <property type="project" value="UniProtKB-ARBA"/>
</dbReference>
<keyword evidence="8 15" id="KW-0819">tRNA processing</keyword>
<dbReference type="HAMAP" id="MF_00104">
    <property type="entry name" value="RNase_III"/>
    <property type="match status" value="1"/>
</dbReference>
<dbReference type="PROSITE" id="PS50137">
    <property type="entry name" value="DS_RBD"/>
    <property type="match status" value="1"/>
</dbReference>
<comment type="function">
    <text evidence="15">Digests double-stranded RNA. Involved in the processing of primary rRNA transcript to yield the immediate precursors to the large and small rRNAs (23S and 16S). Processes some mRNAs, and tRNAs when they are encoded in the rRNA operon. Processes pre-crRNA and tracrRNA of type II CRISPR loci if present in the organism.</text>
</comment>
<comment type="similarity">
    <text evidence="3">Belongs to the ribonuclease III family.</text>
</comment>
<dbReference type="SMART" id="SM00358">
    <property type="entry name" value="DSRM"/>
    <property type="match status" value="1"/>
</dbReference>
<keyword evidence="10 15" id="KW-0479">Metal-binding</keyword>
<name>A0A3E3E039_9FIRM</name>
<evidence type="ECO:0000256" key="15">
    <source>
        <dbReference type="HAMAP-Rule" id="MF_00104"/>
    </source>
</evidence>
<dbReference type="FunFam" id="3.30.160.20:FF:000003">
    <property type="entry name" value="Ribonuclease 3"/>
    <property type="match status" value="1"/>
</dbReference>
<dbReference type="GO" id="GO:0010468">
    <property type="term" value="P:regulation of gene expression"/>
    <property type="evidence" value="ECO:0007669"/>
    <property type="project" value="TreeGrafter"/>
</dbReference>
<dbReference type="PANTHER" id="PTHR11207">
    <property type="entry name" value="RIBONUCLEASE III"/>
    <property type="match status" value="1"/>
</dbReference>
<dbReference type="GO" id="GO:0003725">
    <property type="term" value="F:double-stranded RNA binding"/>
    <property type="evidence" value="ECO:0007669"/>
    <property type="project" value="TreeGrafter"/>
</dbReference>
<proteinExistence type="inferred from homology"/>
<dbReference type="RefSeq" id="WP_007050508.1">
    <property type="nucleotide sequence ID" value="NZ_CABKNJ010000001.1"/>
</dbReference>
<dbReference type="NCBIfam" id="TIGR02191">
    <property type="entry name" value="RNaseIII"/>
    <property type="match status" value="1"/>
</dbReference>
<keyword evidence="12 15" id="KW-0378">Hydrolase</keyword>
<evidence type="ECO:0000256" key="3">
    <source>
        <dbReference type="ARBA" id="ARBA00010183"/>
    </source>
</evidence>
<keyword evidence="6 15" id="KW-0698">rRNA processing</keyword>
<keyword evidence="15" id="KW-0699">rRNA-binding</keyword>
<gene>
    <name evidence="15 18" type="primary">rnc</name>
    <name evidence="18" type="ORF">DW687_00940</name>
</gene>
<dbReference type="Pfam" id="PF14622">
    <property type="entry name" value="Ribonucleas_3_3"/>
    <property type="match status" value="1"/>
</dbReference>
<evidence type="ECO:0000256" key="1">
    <source>
        <dbReference type="ARBA" id="ARBA00000109"/>
    </source>
</evidence>
<evidence type="ECO:0000259" key="17">
    <source>
        <dbReference type="PROSITE" id="PS50142"/>
    </source>
</evidence>
<feature type="binding site" evidence="15">
    <location>
        <position position="116"/>
    </location>
    <ligand>
        <name>Mg(2+)</name>
        <dbReference type="ChEBI" id="CHEBI:18420"/>
    </ligand>
</feature>
<dbReference type="PANTHER" id="PTHR11207:SF0">
    <property type="entry name" value="RIBONUCLEASE 3"/>
    <property type="match status" value="1"/>
</dbReference>
<evidence type="ECO:0000256" key="13">
    <source>
        <dbReference type="ARBA" id="ARBA00022842"/>
    </source>
</evidence>
<dbReference type="Pfam" id="PF00035">
    <property type="entry name" value="dsrm"/>
    <property type="match status" value="1"/>
</dbReference>
<evidence type="ECO:0000256" key="12">
    <source>
        <dbReference type="ARBA" id="ARBA00022801"/>
    </source>
</evidence>
<protein>
    <recommendedName>
        <fullName evidence="15">Ribonuclease 3</fullName>
        <ecNumber evidence="15">3.1.26.3</ecNumber>
    </recommendedName>
    <alternativeName>
        <fullName evidence="15">Ribonuclease III</fullName>
        <shortName evidence="15">RNase III</shortName>
    </alternativeName>
</protein>
<evidence type="ECO:0000256" key="10">
    <source>
        <dbReference type="ARBA" id="ARBA00022723"/>
    </source>
</evidence>
<dbReference type="Gene3D" id="3.30.160.20">
    <property type="match status" value="1"/>
</dbReference>
<keyword evidence="9 15" id="KW-0540">Nuclease</keyword>
<feature type="active site" evidence="15">
    <location>
        <position position="47"/>
    </location>
</feature>
<evidence type="ECO:0000256" key="2">
    <source>
        <dbReference type="ARBA" id="ARBA00004496"/>
    </source>
</evidence>
<sequence>MEIERLEQKLGYEFKDKELIKVALTHSSKSNENKTLQNNERLEFLGDAVLDLCVGAYLYKTLPGKKEGVLTKLRALIVCADSLFSASDKLDLGEFIMLGKGEMHSGGKYKKNIIADCFEAVLGAIYLDSDYEKVSTIALTLLSDVIKKAISGNLTYDYKTLLQEYIHSKNIKDFSYELVQIKGPEHDQIFTSKVIINNKDMGQGEGKNKKESEQHAALNTLKKLKLI</sequence>
<feature type="active site" evidence="15">
    <location>
        <position position="119"/>
    </location>
</feature>
<feature type="binding site" evidence="15">
    <location>
        <position position="119"/>
    </location>
    <ligand>
        <name>Mg(2+)</name>
        <dbReference type="ChEBI" id="CHEBI:18420"/>
    </ligand>
</feature>
<dbReference type="SUPFAM" id="SSF69065">
    <property type="entry name" value="RNase III domain-like"/>
    <property type="match status" value="1"/>
</dbReference>
<dbReference type="GO" id="GO:0004525">
    <property type="term" value="F:ribonuclease III activity"/>
    <property type="evidence" value="ECO:0007669"/>
    <property type="project" value="UniProtKB-UniRule"/>
</dbReference>
<dbReference type="GO" id="GO:0008033">
    <property type="term" value="P:tRNA processing"/>
    <property type="evidence" value="ECO:0007669"/>
    <property type="project" value="UniProtKB-KW"/>
</dbReference>
<feature type="domain" description="DRBM" evidence="16">
    <location>
        <begin position="157"/>
        <end position="226"/>
    </location>
</feature>
<organism evidence="18 19">
    <name type="scientific">Anaerofustis stercorihominis</name>
    <dbReference type="NCBI Taxonomy" id="214853"/>
    <lineage>
        <taxon>Bacteria</taxon>
        <taxon>Bacillati</taxon>
        <taxon>Bacillota</taxon>
        <taxon>Clostridia</taxon>
        <taxon>Eubacteriales</taxon>
        <taxon>Eubacteriaceae</taxon>
        <taxon>Anaerofustis</taxon>
    </lineage>
</organism>
<feature type="binding site" evidence="15">
    <location>
        <position position="43"/>
    </location>
    <ligand>
        <name>Mg(2+)</name>
        <dbReference type="ChEBI" id="CHEBI:18420"/>
    </ligand>
</feature>
<dbReference type="SUPFAM" id="SSF54768">
    <property type="entry name" value="dsRNA-binding domain-like"/>
    <property type="match status" value="1"/>
</dbReference>
<dbReference type="InterPro" id="IPR011907">
    <property type="entry name" value="RNase_III"/>
</dbReference>
<dbReference type="InterPro" id="IPR014720">
    <property type="entry name" value="dsRBD_dom"/>
</dbReference>